<proteinExistence type="predicted"/>
<dbReference type="RefSeq" id="WP_008792179.1">
    <property type="nucleotide sequence ID" value="NZ_AP031443.1"/>
</dbReference>
<comment type="function">
    <text evidence="1">Ferredoxins are iron-sulfur proteins that transfer electrons in a wide variety of metabolic reactions.</text>
</comment>
<dbReference type="PANTHER" id="PTHR24960:SF85">
    <property type="entry name" value="POLYFERREDOXIN PROTEIN VHUB"/>
    <property type="match status" value="1"/>
</dbReference>
<evidence type="ECO:0000256" key="3">
    <source>
        <dbReference type="ARBA" id="ARBA00022723"/>
    </source>
</evidence>
<organism evidence="7 8">
    <name type="scientific">Thomasclavelia ramosa</name>
    <dbReference type="NCBI Taxonomy" id="1547"/>
    <lineage>
        <taxon>Bacteria</taxon>
        <taxon>Bacillati</taxon>
        <taxon>Bacillota</taxon>
        <taxon>Erysipelotrichia</taxon>
        <taxon>Erysipelotrichales</taxon>
        <taxon>Coprobacillaceae</taxon>
        <taxon>Thomasclavelia</taxon>
    </lineage>
</organism>
<keyword evidence="5" id="KW-0411">Iron-sulfur</keyword>
<evidence type="ECO:0000259" key="6">
    <source>
        <dbReference type="PROSITE" id="PS51379"/>
    </source>
</evidence>
<dbReference type="InterPro" id="IPR012349">
    <property type="entry name" value="Split_barrel_FMN-bd"/>
</dbReference>
<dbReference type="SUPFAM" id="SSF54862">
    <property type="entry name" value="4Fe-4S ferredoxins"/>
    <property type="match status" value="1"/>
</dbReference>
<dbReference type="PROSITE" id="PS00198">
    <property type="entry name" value="4FE4S_FER_1"/>
    <property type="match status" value="1"/>
</dbReference>
<sequence length="202" mass="23406">MKVNDYLNELRKIKDVAMATVDSDGYPQIRIIDVMAVENNNLYFLTARGKNFYQELLDKNFVSLVALTKDYASIRLKGKVKKVSNQKEWLEKIFIDNPSMNEVYPGDSRNILEVFCIFDGEIEIFDLSKVPIERSQYDLCDNRIFNKGYLISNRCIACDRCKRECPQQCIKSGSKYKIMQDHCLHCGLCYENCPVRAIEKVG</sequence>
<feature type="domain" description="4Fe-4S ferredoxin-type" evidence="6">
    <location>
        <begin position="146"/>
        <end position="171"/>
    </location>
</feature>
<dbReference type="Gene3D" id="3.30.70.20">
    <property type="match status" value="1"/>
</dbReference>
<protein>
    <submittedName>
        <fullName evidence="7">(4Fe-4S)-binding protein</fullName>
    </submittedName>
</protein>
<keyword evidence="4" id="KW-0408">Iron</keyword>
<keyword evidence="3" id="KW-0479">Metal-binding</keyword>
<evidence type="ECO:0000256" key="1">
    <source>
        <dbReference type="ARBA" id="ARBA00003532"/>
    </source>
</evidence>
<dbReference type="PROSITE" id="PS51379">
    <property type="entry name" value="4FE4S_FER_2"/>
    <property type="match status" value="2"/>
</dbReference>
<evidence type="ECO:0000313" key="7">
    <source>
        <dbReference type="EMBL" id="RGD87273.1"/>
    </source>
</evidence>
<comment type="caution">
    <text evidence="7">The sequence shown here is derived from an EMBL/GenBank/DDBJ whole genome shotgun (WGS) entry which is preliminary data.</text>
</comment>
<dbReference type="EMBL" id="QUSL01000001">
    <property type="protein sequence ID" value="RGD87273.1"/>
    <property type="molecule type" value="Genomic_DNA"/>
</dbReference>
<dbReference type="Pfam" id="PF00037">
    <property type="entry name" value="Fer4"/>
    <property type="match status" value="1"/>
</dbReference>
<dbReference type="GeneID" id="64196831"/>
<feature type="domain" description="4Fe-4S ferredoxin-type" evidence="6">
    <location>
        <begin position="174"/>
        <end position="202"/>
    </location>
</feature>
<dbReference type="PANTHER" id="PTHR24960">
    <property type="entry name" value="PHOTOSYSTEM I IRON-SULFUR CENTER-RELATED"/>
    <property type="match status" value="1"/>
</dbReference>
<dbReference type="InterPro" id="IPR017900">
    <property type="entry name" value="4Fe4S_Fe_S_CS"/>
</dbReference>
<dbReference type="InterPro" id="IPR011576">
    <property type="entry name" value="Pyridox_Oxase_N"/>
</dbReference>
<evidence type="ECO:0000313" key="8">
    <source>
        <dbReference type="Proteomes" id="UP000261032"/>
    </source>
</evidence>
<dbReference type="InterPro" id="IPR017896">
    <property type="entry name" value="4Fe4S_Fe-S-bd"/>
</dbReference>
<name>A0A3E3EH93_9FIRM</name>
<dbReference type="GO" id="GO:0051539">
    <property type="term" value="F:4 iron, 4 sulfur cluster binding"/>
    <property type="evidence" value="ECO:0007669"/>
    <property type="project" value="UniProtKB-KW"/>
</dbReference>
<evidence type="ECO:0000256" key="5">
    <source>
        <dbReference type="ARBA" id="ARBA00023014"/>
    </source>
</evidence>
<evidence type="ECO:0000256" key="2">
    <source>
        <dbReference type="ARBA" id="ARBA00022485"/>
    </source>
</evidence>
<keyword evidence="2" id="KW-0004">4Fe-4S</keyword>
<dbReference type="GO" id="GO:0046872">
    <property type="term" value="F:metal ion binding"/>
    <property type="evidence" value="ECO:0007669"/>
    <property type="project" value="UniProtKB-KW"/>
</dbReference>
<dbReference type="Pfam" id="PF01243">
    <property type="entry name" value="PNPOx_N"/>
    <property type="match status" value="1"/>
</dbReference>
<reference evidence="7 8" key="1">
    <citation type="submission" date="2018-08" db="EMBL/GenBank/DDBJ databases">
        <title>A genome reference for cultivated species of the human gut microbiota.</title>
        <authorList>
            <person name="Zou Y."/>
            <person name="Xue W."/>
            <person name="Luo G."/>
        </authorList>
    </citation>
    <scope>NUCLEOTIDE SEQUENCE [LARGE SCALE GENOMIC DNA]</scope>
    <source>
        <strain evidence="7 8">OM06-4</strain>
    </source>
</reference>
<gene>
    <name evidence="7" type="ORF">DXB93_00990</name>
</gene>
<dbReference type="InterPro" id="IPR050157">
    <property type="entry name" value="PSI_iron-sulfur_center"/>
</dbReference>
<dbReference type="Proteomes" id="UP000261032">
    <property type="component" value="Unassembled WGS sequence"/>
</dbReference>
<accession>A0A3E3EH93</accession>
<evidence type="ECO:0000256" key="4">
    <source>
        <dbReference type="ARBA" id="ARBA00023004"/>
    </source>
</evidence>
<dbReference type="Gene3D" id="2.30.110.10">
    <property type="entry name" value="Electron Transport, Fmn-binding Protein, Chain A"/>
    <property type="match status" value="1"/>
</dbReference>
<dbReference type="SUPFAM" id="SSF50475">
    <property type="entry name" value="FMN-binding split barrel"/>
    <property type="match status" value="1"/>
</dbReference>
<dbReference type="AlphaFoldDB" id="A0A3E3EH93"/>